<dbReference type="GO" id="GO:0008270">
    <property type="term" value="F:zinc ion binding"/>
    <property type="evidence" value="ECO:0007669"/>
    <property type="project" value="InterPro"/>
</dbReference>
<dbReference type="Proteomes" id="UP001201262">
    <property type="component" value="Unassembled WGS sequence"/>
</dbReference>
<comment type="subcellular location">
    <subcellularLocation>
        <location evidence="1">Nucleus</location>
    </subcellularLocation>
</comment>
<dbReference type="GeneID" id="70247820"/>
<dbReference type="GO" id="GO:0005634">
    <property type="term" value="C:nucleus"/>
    <property type="evidence" value="ECO:0007669"/>
    <property type="project" value="UniProtKB-SubCell"/>
</dbReference>
<evidence type="ECO:0000256" key="6">
    <source>
        <dbReference type="ARBA" id="ARBA00023242"/>
    </source>
</evidence>
<gene>
    <name evidence="9" type="ORF">BGW36DRAFT_390865</name>
</gene>
<dbReference type="AlphaFoldDB" id="A0AAD4PTX1"/>
<feature type="domain" description="Zn(2)-C6 fungal-type" evidence="8">
    <location>
        <begin position="15"/>
        <end position="44"/>
    </location>
</feature>
<dbReference type="PANTHER" id="PTHR46910">
    <property type="entry name" value="TRANSCRIPTION FACTOR PDR1"/>
    <property type="match status" value="1"/>
</dbReference>
<keyword evidence="6" id="KW-0539">Nucleus</keyword>
<dbReference type="InterPro" id="IPR001138">
    <property type="entry name" value="Zn2Cys6_DnaBD"/>
</dbReference>
<evidence type="ECO:0000256" key="5">
    <source>
        <dbReference type="ARBA" id="ARBA00023163"/>
    </source>
</evidence>
<comment type="caution">
    <text evidence="9">The sequence shown here is derived from an EMBL/GenBank/DDBJ whole genome shotgun (WGS) entry which is preliminary data.</text>
</comment>
<dbReference type="InterPro" id="IPR050987">
    <property type="entry name" value="AtrR-like"/>
</dbReference>
<keyword evidence="2" id="KW-0479">Metal-binding</keyword>
<dbReference type="Pfam" id="PF00172">
    <property type="entry name" value="Zn_clus"/>
    <property type="match status" value="1"/>
</dbReference>
<feature type="region of interest" description="Disordered" evidence="7">
    <location>
        <begin position="583"/>
        <end position="613"/>
    </location>
</feature>
<evidence type="ECO:0000256" key="4">
    <source>
        <dbReference type="ARBA" id="ARBA00023125"/>
    </source>
</evidence>
<dbReference type="EMBL" id="JAJTJA010000015">
    <property type="protein sequence ID" value="KAH8689431.1"/>
    <property type="molecule type" value="Genomic_DNA"/>
</dbReference>
<keyword evidence="3" id="KW-0805">Transcription regulation</keyword>
<dbReference type="InterPro" id="IPR036864">
    <property type="entry name" value="Zn2-C6_fun-type_DNA-bd_sf"/>
</dbReference>
<dbReference type="CDD" id="cd00067">
    <property type="entry name" value="GAL4"/>
    <property type="match status" value="1"/>
</dbReference>
<dbReference type="CDD" id="cd12148">
    <property type="entry name" value="fungal_TF_MHR"/>
    <property type="match status" value="1"/>
</dbReference>
<dbReference type="PROSITE" id="PS50048">
    <property type="entry name" value="ZN2_CY6_FUNGAL_2"/>
    <property type="match status" value="1"/>
</dbReference>
<keyword evidence="4" id="KW-0238">DNA-binding</keyword>
<name>A0AAD4PTX1_9EURO</name>
<evidence type="ECO:0000256" key="1">
    <source>
        <dbReference type="ARBA" id="ARBA00004123"/>
    </source>
</evidence>
<protein>
    <recommendedName>
        <fullName evidence="8">Zn(2)-C6 fungal-type domain-containing protein</fullName>
    </recommendedName>
</protein>
<evidence type="ECO:0000256" key="7">
    <source>
        <dbReference type="SAM" id="MobiDB-lite"/>
    </source>
</evidence>
<dbReference type="GO" id="GO:0003677">
    <property type="term" value="F:DNA binding"/>
    <property type="evidence" value="ECO:0007669"/>
    <property type="project" value="UniProtKB-KW"/>
</dbReference>
<sequence>MAEIANNNIPKGLFACDLCYRRKVKCDRQDPCKNCIAAKVACLWTRKARERRQKTKTADALKGLFNRINHLEGLLQQPRSSPSLPLEPQLQANNARITTAEHERYDGSGMESELEESVDSRPLSSSCALQQDTQSLPSVGVPETRNSPITSQLELIRKTFAVDRAQNIELDFVLNDSILVCELTTTDIINTMKMPRVRPTDVAFTNLVLPRSSIEKMCLELLNNTITDPQIRLQYHIIVNFQVALSLGQQQPQNEGNDVLNSHIRKLQRQRFRASLASLNKMGFLTPPSLSLLQAQCVGVMILQYFGDVQGAWDVLVAVSRTFVALGYNNITRAPQDQEIADCMRWFFYCDREMGLFLGKPLLLPYMSPPQDMLAIRQGHLSHDLCTAWERITNLYPKIQELASEKMEKKTDNHLDRMTRDCSQDLNEIYQNLQKINRFTDPIEKNLLQCTAILFCKHYAAHTMLWQFRPDLMTSKATRSQLGMYAGLALESLSKLAKYFGVHRCDLEMIPWDVVICGLVPMWVIFCSVIQCGDERGFKLLNEYASLLAELKPYNQLASRIYKICTELIHLCKTILPSQLPPSLPQPDDISDQNVTTSNQPSSRPTPLPTNHDARRVNFLNFDPFFIQNDNVPVSETQAADGDDVKEDDTSRRETEDHYARIFEDGLAKIIVLRPGIYTDTNRLAVSPGFS</sequence>
<evidence type="ECO:0000313" key="10">
    <source>
        <dbReference type="Proteomes" id="UP001201262"/>
    </source>
</evidence>
<evidence type="ECO:0000256" key="2">
    <source>
        <dbReference type="ARBA" id="ARBA00022723"/>
    </source>
</evidence>
<reference evidence="9" key="1">
    <citation type="submission" date="2021-12" db="EMBL/GenBank/DDBJ databases">
        <title>Convergent genome expansion in fungi linked to evolution of root-endophyte symbiosis.</title>
        <authorList>
            <consortium name="DOE Joint Genome Institute"/>
            <person name="Ke Y.-H."/>
            <person name="Bonito G."/>
            <person name="Liao H.-L."/>
            <person name="Looney B."/>
            <person name="Rojas-Flechas A."/>
            <person name="Nash J."/>
            <person name="Hameed K."/>
            <person name="Schadt C."/>
            <person name="Martin F."/>
            <person name="Crous P.W."/>
            <person name="Miettinen O."/>
            <person name="Magnuson J.K."/>
            <person name="Labbe J."/>
            <person name="Jacobson D."/>
            <person name="Doktycz M.J."/>
            <person name="Veneault-Fourrey C."/>
            <person name="Kuo A."/>
            <person name="Mondo S."/>
            <person name="Calhoun S."/>
            <person name="Riley R."/>
            <person name="Ohm R."/>
            <person name="LaButti K."/>
            <person name="Andreopoulos B."/>
            <person name="Pangilinan J."/>
            <person name="Nolan M."/>
            <person name="Tritt A."/>
            <person name="Clum A."/>
            <person name="Lipzen A."/>
            <person name="Daum C."/>
            <person name="Barry K."/>
            <person name="Grigoriev I.V."/>
            <person name="Vilgalys R."/>
        </authorList>
    </citation>
    <scope>NUCLEOTIDE SEQUENCE</scope>
    <source>
        <strain evidence="9">PMI_201</strain>
    </source>
</reference>
<keyword evidence="5" id="KW-0804">Transcription</keyword>
<feature type="compositionally biased region" description="Polar residues" evidence="7">
    <location>
        <begin position="594"/>
        <end position="605"/>
    </location>
</feature>
<dbReference type="SMART" id="SM00066">
    <property type="entry name" value="GAL4"/>
    <property type="match status" value="1"/>
</dbReference>
<organism evidence="9 10">
    <name type="scientific">Talaromyces proteolyticus</name>
    <dbReference type="NCBI Taxonomy" id="1131652"/>
    <lineage>
        <taxon>Eukaryota</taxon>
        <taxon>Fungi</taxon>
        <taxon>Dikarya</taxon>
        <taxon>Ascomycota</taxon>
        <taxon>Pezizomycotina</taxon>
        <taxon>Eurotiomycetes</taxon>
        <taxon>Eurotiomycetidae</taxon>
        <taxon>Eurotiales</taxon>
        <taxon>Trichocomaceae</taxon>
        <taxon>Talaromyces</taxon>
        <taxon>Talaromyces sect. Bacilispori</taxon>
    </lineage>
</organism>
<dbReference type="GO" id="GO:0000981">
    <property type="term" value="F:DNA-binding transcription factor activity, RNA polymerase II-specific"/>
    <property type="evidence" value="ECO:0007669"/>
    <property type="project" value="InterPro"/>
</dbReference>
<dbReference type="RefSeq" id="XP_046065785.1">
    <property type="nucleotide sequence ID" value="XM_046217533.1"/>
</dbReference>
<dbReference type="PANTHER" id="PTHR46910:SF3">
    <property type="entry name" value="HALOTOLERANCE PROTEIN 9-RELATED"/>
    <property type="match status" value="1"/>
</dbReference>
<dbReference type="SUPFAM" id="SSF57701">
    <property type="entry name" value="Zn2/Cys6 DNA-binding domain"/>
    <property type="match status" value="1"/>
</dbReference>
<evidence type="ECO:0000259" key="8">
    <source>
        <dbReference type="PROSITE" id="PS50048"/>
    </source>
</evidence>
<evidence type="ECO:0000313" key="9">
    <source>
        <dbReference type="EMBL" id="KAH8689431.1"/>
    </source>
</evidence>
<dbReference type="Gene3D" id="4.10.240.10">
    <property type="entry name" value="Zn(2)-C6 fungal-type DNA-binding domain"/>
    <property type="match status" value="1"/>
</dbReference>
<evidence type="ECO:0000256" key="3">
    <source>
        <dbReference type="ARBA" id="ARBA00023015"/>
    </source>
</evidence>
<keyword evidence="10" id="KW-1185">Reference proteome</keyword>
<accession>A0AAD4PTX1</accession>
<proteinExistence type="predicted"/>
<feature type="region of interest" description="Disordered" evidence="7">
    <location>
        <begin position="633"/>
        <end position="655"/>
    </location>
</feature>